<dbReference type="AlphaFoldDB" id="A0A4S8KDK0"/>
<organism evidence="1 2">
    <name type="scientific">Musa balbisiana</name>
    <name type="common">Banana</name>
    <dbReference type="NCBI Taxonomy" id="52838"/>
    <lineage>
        <taxon>Eukaryota</taxon>
        <taxon>Viridiplantae</taxon>
        <taxon>Streptophyta</taxon>
        <taxon>Embryophyta</taxon>
        <taxon>Tracheophyta</taxon>
        <taxon>Spermatophyta</taxon>
        <taxon>Magnoliopsida</taxon>
        <taxon>Liliopsida</taxon>
        <taxon>Zingiberales</taxon>
        <taxon>Musaceae</taxon>
        <taxon>Musa</taxon>
    </lineage>
</organism>
<comment type="caution">
    <text evidence="1">The sequence shown here is derived from an EMBL/GenBank/DDBJ whole genome shotgun (WGS) entry which is preliminary data.</text>
</comment>
<accession>A0A4S8KDK0</accession>
<evidence type="ECO:0000313" key="1">
    <source>
        <dbReference type="EMBL" id="THU73264.1"/>
    </source>
</evidence>
<name>A0A4S8KDK0_MUSBA</name>
<proteinExistence type="predicted"/>
<evidence type="ECO:0000313" key="2">
    <source>
        <dbReference type="Proteomes" id="UP000317650"/>
    </source>
</evidence>
<gene>
    <name evidence="1" type="ORF">C4D60_Mb04t20960</name>
</gene>
<dbReference type="Proteomes" id="UP000317650">
    <property type="component" value="Chromosome 4"/>
</dbReference>
<dbReference type="EMBL" id="PYDT01000001">
    <property type="protein sequence ID" value="THU73264.1"/>
    <property type="molecule type" value="Genomic_DNA"/>
</dbReference>
<protein>
    <submittedName>
        <fullName evidence="1">Uncharacterized protein</fullName>
    </submittedName>
</protein>
<sequence>MPEVAAAIVASDDGGEVIDRAHRGVDRGEVVREWLSWHRCICSVSIAGHVPRCSDGPGSASILLQLCILSVFRFPQKDNAASQPSPIRWSDIVNSSSIMQHRPMAEIPS</sequence>
<reference evidence="1 2" key="1">
    <citation type="journal article" date="2019" name="Nat. Plants">
        <title>Genome sequencing of Musa balbisiana reveals subgenome evolution and function divergence in polyploid bananas.</title>
        <authorList>
            <person name="Yao X."/>
        </authorList>
    </citation>
    <scope>NUCLEOTIDE SEQUENCE [LARGE SCALE GENOMIC DNA]</scope>
    <source>
        <strain evidence="2">cv. DH-PKW</strain>
        <tissue evidence="1">Leaves</tissue>
    </source>
</reference>
<keyword evidence="2" id="KW-1185">Reference proteome</keyword>